<evidence type="ECO:0000313" key="5">
    <source>
        <dbReference type="Proteomes" id="UP000643207"/>
    </source>
</evidence>
<dbReference type="PROSITE" id="PS50113">
    <property type="entry name" value="PAC"/>
    <property type="match status" value="1"/>
</dbReference>
<feature type="domain" description="PAC" evidence="3">
    <location>
        <begin position="432"/>
        <end position="485"/>
    </location>
</feature>
<dbReference type="InterPro" id="IPR000014">
    <property type="entry name" value="PAS"/>
</dbReference>
<evidence type="ECO:0000313" key="4">
    <source>
        <dbReference type="EMBL" id="MBL0719902.1"/>
    </source>
</evidence>
<dbReference type="EMBL" id="JAERRA010000001">
    <property type="protein sequence ID" value="MBL0719902.1"/>
    <property type="molecule type" value="Genomic_DNA"/>
</dbReference>
<name>A0A9X0XFH2_9BURK</name>
<dbReference type="PROSITE" id="PS50112">
    <property type="entry name" value="PAS"/>
    <property type="match status" value="1"/>
</dbReference>
<reference evidence="4 5" key="1">
    <citation type="submission" date="2021-01" db="EMBL/GenBank/DDBJ databases">
        <title>Piscinibacter sp. Jin2 Genome sequencing and assembly.</title>
        <authorList>
            <person name="Kim I."/>
        </authorList>
    </citation>
    <scope>NUCLEOTIDE SEQUENCE [LARGE SCALE GENOMIC DNA]</scope>
    <source>
        <strain evidence="4 5">Jin2</strain>
    </source>
</reference>
<feature type="transmembrane region" description="Helical" evidence="1">
    <location>
        <begin position="316"/>
        <end position="336"/>
    </location>
</feature>
<feature type="domain" description="PAS" evidence="2">
    <location>
        <begin position="359"/>
        <end position="418"/>
    </location>
</feature>
<proteinExistence type="predicted"/>
<gene>
    <name evidence="4" type="ORF">JI742_08365</name>
</gene>
<dbReference type="AlphaFoldDB" id="A0A9X0XFH2"/>
<dbReference type="NCBIfam" id="TIGR00229">
    <property type="entry name" value="sensory_box"/>
    <property type="match status" value="1"/>
</dbReference>
<organism evidence="4 5">
    <name type="scientific">Aquariibacter lacus</name>
    <dbReference type="NCBI Taxonomy" id="2801332"/>
    <lineage>
        <taxon>Bacteria</taxon>
        <taxon>Pseudomonadati</taxon>
        <taxon>Pseudomonadota</taxon>
        <taxon>Betaproteobacteria</taxon>
        <taxon>Burkholderiales</taxon>
        <taxon>Sphaerotilaceae</taxon>
        <taxon>Aquariibacter</taxon>
    </lineage>
</organism>
<dbReference type="Proteomes" id="UP000643207">
    <property type="component" value="Unassembled WGS sequence"/>
</dbReference>
<dbReference type="SUPFAM" id="SSF55785">
    <property type="entry name" value="PYP-like sensor domain (PAS domain)"/>
    <property type="match status" value="1"/>
</dbReference>
<accession>A0A9X0XFH2</accession>
<feature type="transmembrane region" description="Helical" evidence="1">
    <location>
        <begin position="32"/>
        <end position="52"/>
    </location>
</feature>
<dbReference type="InterPro" id="IPR054327">
    <property type="entry name" value="His-kinase-like_sensor"/>
</dbReference>
<evidence type="ECO:0000259" key="3">
    <source>
        <dbReference type="PROSITE" id="PS50113"/>
    </source>
</evidence>
<dbReference type="CDD" id="cd12915">
    <property type="entry name" value="PDC2_DGC_like"/>
    <property type="match status" value="1"/>
</dbReference>
<protein>
    <submittedName>
        <fullName evidence="4">PAS domain S-box protein</fullName>
    </submittedName>
</protein>
<dbReference type="Pfam" id="PF22588">
    <property type="entry name" value="dCache_1_like"/>
    <property type="match status" value="1"/>
</dbReference>
<dbReference type="InterPro" id="IPR000700">
    <property type="entry name" value="PAS-assoc_C"/>
</dbReference>
<dbReference type="SMART" id="SM00091">
    <property type="entry name" value="PAS"/>
    <property type="match status" value="1"/>
</dbReference>
<keyword evidence="5" id="KW-1185">Reference proteome</keyword>
<keyword evidence="1" id="KW-0812">Transmembrane</keyword>
<comment type="caution">
    <text evidence="4">The sequence shown here is derived from an EMBL/GenBank/DDBJ whole genome shotgun (WGS) entry which is preliminary data.</text>
</comment>
<dbReference type="RefSeq" id="WP_201825504.1">
    <property type="nucleotide sequence ID" value="NZ_JAERRA010000001.1"/>
</dbReference>
<keyword evidence="1" id="KW-0472">Membrane</keyword>
<dbReference type="CDD" id="cd00130">
    <property type="entry name" value="PAS"/>
    <property type="match status" value="1"/>
</dbReference>
<dbReference type="InterPro" id="IPR013656">
    <property type="entry name" value="PAS_4"/>
</dbReference>
<keyword evidence="1" id="KW-1133">Transmembrane helix</keyword>
<dbReference type="Pfam" id="PF08448">
    <property type="entry name" value="PAS_4"/>
    <property type="match status" value="1"/>
</dbReference>
<dbReference type="InterPro" id="IPR035965">
    <property type="entry name" value="PAS-like_dom_sf"/>
</dbReference>
<evidence type="ECO:0000259" key="2">
    <source>
        <dbReference type="PROSITE" id="PS50112"/>
    </source>
</evidence>
<sequence>MRQLADDPLPPTAAAERLLQPHGWLTPASARIAFGLLIVLVLGLAASVAAHLRAQLFDDERRQAELIARVLADHTVRSLETIDLTLATLAGAVERPGGPPGGLAARALINAALLDSTLQGVAALRSLSLVGPEGQVLASTRGENLGLRIDLARLGLRPGRPIPRLGPLQRARDLDDLQPDAVPVAQPVDLIPMVRKIELGEFSGGYLVAALNPDAFANHYGMTAMPSGHSASLASYDGRLLVAGAEVDAQPGTDLRLVPIWAEHLPQLEHGSLIGAGIDPGEYVVAWRVLRAYPLVVLVERRVSEALAGWQDQTRLIAALGLLGVSVLLMLGSLAIRSLSEQAEARKVLAQSMLALRDRERMLSTLVDNVQELMFRTDAEGRIDFVNGRWEPFSGHPHDYAIGRRLGELFVPADRSRIDALFAPGALPAPGAKLMARLQQRGGGERPLEIVVAPLHGPQGKAALAYTGFAIDVSEREQARDALRAQHAVMRRLREEGASAFD</sequence>
<evidence type="ECO:0000256" key="1">
    <source>
        <dbReference type="SAM" id="Phobius"/>
    </source>
</evidence>
<dbReference type="Gene3D" id="3.30.450.20">
    <property type="entry name" value="PAS domain"/>
    <property type="match status" value="3"/>
</dbReference>